<dbReference type="Proteomes" id="UP000800038">
    <property type="component" value="Unassembled WGS sequence"/>
</dbReference>
<dbReference type="GO" id="GO:0032366">
    <property type="term" value="P:intracellular sterol transport"/>
    <property type="evidence" value="ECO:0007669"/>
    <property type="project" value="TreeGrafter"/>
</dbReference>
<proteinExistence type="predicted"/>
<feature type="region of interest" description="Disordered" evidence="3">
    <location>
        <begin position="325"/>
        <end position="345"/>
    </location>
</feature>
<evidence type="ECO:0000313" key="6">
    <source>
        <dbReference type="Proteomes" id="UP000800038"/>
    </source>
</evidence>
<dbReference type="PANTHER" id="PTHR23319:SF4">
    <property type="entry name" value="GRAM DOMAIN CONTAINING 1B, ISOFORM E"/>
    <property type="match status" value="1"/>
</dbReference>
<accession>A0A6A5SRE2</accession>
<dbReference type="PANTHER" id="PTHR23319">
    <property type="entry name" value="GRAM DOMAIN CONTAINING 1B, ISOFORM E"/>
    <property type="match status" value="1"/>
</dbReference>
<dbReference type="InterPro" id="IPR051482">
    <property type="entry name" value="Cholesterol_transport"/>
</dbReference>
<reference evidence="5" key="1">
    <citation type="journal article" date="2020" name="Stud. Mycol.">
        <title>101 Dothideomycetes genomes: a test case for predicting lifestyles and emergence of pathogens.</title>
        <authorList>
            <person name="Haridas S."/>
            <person name="Albert R."/>
            <person name="Binder M."/>
            <person name="Bloem J."/>
            <person name="Labutti K."/>
            <person name="Salamov A."/>
            <person name="Andreopoulos B."/>
            <person name="Baker S."/>
            <person name="Barry K."/>
            <person name="Bills G."/>
            <person name="Bluhm B."/>
            <person name="Cannon C."/>
            <person name="Castanera R."/>
            <person name="Culley D."/>
            <person name="Daum C."/>
            <person name="Ezra D."/>
            <person name="Gonzalez J."/>
            <person name="Henrissat B."/>
            <person name="Kuo A."/>
            <person name="Liang C."/>
            <person name="Lipzen A."/>
            <person name="Lutzoni F."/>
            <person name="Magnuson J."/>
            <person name="Mondo S."/>
            <person name="Nolan M."/>
            <person name="Ohm R."/>
            <person name="Pangilinan J."/>
            <person name="Park H.-J."/>
            <person name="Ramirez L."/>
            <person name="Alfaro M."/>
            <person name="Sun H."/>
            <person name="Tritt A."/>
            <person name="Yoshinaga Y."/>
            <person name="Zwiers L.-H."/>
            <person name="Turgeon B."/>
            <person name="Goodwin S."/>
            <person name="Spatafora J."/>
            <person name="Crous P."/>
            <person name="Grigoriev I."/>
        </authorList>
    </citation>
    <scope>NUCLEOTIDE SEQUENCE</scope>
    <source>
        <strain evidence="5">CBS 161.51</strain>
    </source>
</reference>
<dbReference type="GO" id="GO:0005789">
    <property type="term" value="C:endoplasmic reticulum membrane"/>
    <property type="evidence" value="ECO:0007669"/>
    <property type="project" value="TreeGrafter"/>
</dbReference>
<dbReference type="PROSITE" id="PS51778">
    <property type="entry name" value="VAST"/>
    <property type="match status" value="1"/>
</dbReference>
<evidence type="ECO:0000256" key="3">
    <source>
        <dbReference type="SAM" id="MobiDB-lite"/>
    </source>
</evidence>
<organism evidence="5 6">
    <name type="scientific">Clathrospora elynae</name>
    <dbReference type="NCBI Taxonomy" id="706981"/>
    <lineage>
        <taxon>Eukaryota</taxon>
        <taxon>Fungi</taxon>
        <taxon>Dikarya</taxon>
        <taxon>Ascomycota</taxon>
        <taxon>Pezizomycotina</taxon>
        <taxon>Dothideomycetes</taxon>
        <taxon>Pleosporomycetidae</taxon>
        <taxon>Pleosporales</taxon>
        <taxon>Diademaceae</taxon>
        <taxon>Clathrospora</taxon>
    </lineage>
</organism>
<evidence type="ECO:0000256" key="2">
    <source>
        <dbReference type="ARBA" id="ARBA00023136"/>
    </source>
</evidence>
<keyword evidence="6" id="KW-1185">Reference proteome</keyword>
<dbReference type="GO" id="GO:0005886">
    <property type="term" value="C:plasma membrane"/>
    <property type="evidence" value="ECO:0007669"/>
    <property type="project" value="TreeGrafter"/>
</dbReference>
<dbReference type="GO" id="GO:0032934">
    <property type="term" value="F:sterol binding"/>
    <property type="evidence" value="ECO:0007669"/>
    <property type="project" value="TreeGrafter"/>
</dbReference>
<comment type="subcellular location">
    <subcellularLocation>
        <location evidence="1">Membrane</location>
    </subcellularLocation>
</comment>
<dbReference type="GO" id="GO:0140268">
    <property type="term" value="C:endoplasmic reticulum-plasma membrane contact site"/>
    <property type="evidence" value="ECO:0007669"/>
    <property type="project" value="TreeGrafter"/>
</dbReference>
<protein>
    <recommendedName>
        <fullName evidence="4">VASt domain-containing protein</fullName>
    </recommendedName>
</protein>
<keyword evidence="2" id="KW-0472">Membrane</keyword>
<dbReference type="InterPro" id="IPR031968">
    <property type="entry name" value="VASt"/>
</dbReference>
<sequence length="345" mass="38708">MFGPASGAFMRKWLIDDQKSSDLQMEDDKKGLSEDAKTFNYSYIKPLNAPVGPRQTKCNIAMNLEQFNLDKAVCVQCSTGTPDVPNGGMFLTKTRYCLMWGPGNSTRLIMTFTVEWSGKSWLKGPIEKGANDGQMSYATALTTALRTAVTASRVAPIRVPGKGGKFKRRSKANILDGAPMPVTAPTPVSQVKQSNWGLLDPLRSLLGPFADILESIFTPQIIITILGALLMYNWFFRGSSTAVGPNHWSTAQRQVAYEEIWRHEESDLWNWLDERVSLHRVQSSVAGSRLEPEHEMQNPIAPENMKEREMDEAIRVTEERLRALKKAVNRERSKSKTKSPKEKQT</sequence>
<dbReference type="EMBL" id="ML976037">
    <property type="protein sequence ID" value="KAF1942288.1"/>
    <property type="molecule type" value="Genomic_DNA"/>
</dbReference>
<dbReference type="OrthoDB" id="2162691at2759"/>
<evidence type="ECO:0000256" key="1">
    <source>
        <dbReference type="ARBA" id="ARBA00004370"/>
    </source>
</evidence>
<dbReference type="Pfam" id="PF16016">
    <property type="entry name" value="VASt"/>
    <property type="match status" value="1"/>
</dbReference>
<dbReference type="AlphaFoldDB" id="A0A6A5SRE2"/>
<dbReference type="GO" id="GO:0005739">
    <property type="term" value="C:mitochondrion"/>
    <property type="evidence" value="ECO:0007669"/>
    <property type="project" value="TreeGrafter"/>
</dbReference>
<dbReference type="GO" id="GO:0120015">
    <property type="term" value="F:sterol transfer activity"/>
    <property type="evidence" value="ECO:0007669"/>
    <property type="project" value="TreeGrafter"/>
</dbReference>
<feature type="domain" description="VASt" evidence="4">
    <location>
        <begin position="1"/>
        <end position="153"/>
    </location>
</feature>
<gene>
    <name evidence="5" type="ORF">EJ02DRAFT_179664</name>
</gene>
<evidence type="ECO:0000259" key="4">
    <source>
        <dbReference type="PROSITE" id="PS51778"/>
    </source>
</evidence>
<dbReference type="GO" id="GO:0032541">
    <property type="term" value="C:cortical endoplasmic reticulum"/>
    <property type="evidence" value="ECO:0007669"/>
    <property type="project" value="TreeGrafter"/>
</dbReference>
<name>A0A6A5SRE2_9PLEO</name>
<evidence type="ECO:0000313" key="5">
    <source>
        <dbReference type="EMBL" id="KAF1942288.1"/>
    </source>
</evidence>